<evidence type="ECO:0000313" key="4">
    <source>
        <dbReference type="Proteomes" id="UP000325187"/>
    </source>
</evidence>
<dbReference type="AlphaFoldDB" id="A0A5A7MWN0"/>
<keyword evidence="4" id="KW-1185">Reference proteome</keyword>
<evidence type="ECO:0008006" key="5">
    <source>
        <dbReference type="Google" id="ProtNLM"/>
    </source>
</evidence>
<accession>A0A5A7MWN0</accession>
<sequence length="459" mass="50150">MTGILKSEPFHKSNTSISILVIGGAFLLPCTMALAQDQIQSTGEPDSSLEAADRTELQQLKQQIDRQRQQLSQQAQQLEQQRQVIEIQANRIEQVLSRQSASTSPSTQTTPLEETKPSVRQQAQNQPRPAPAPATTETVGQQAEADNAAQSQTNARATEVSIFADVGGVLTPKGHFSLEPRIDYTQSGVNRFFFQGVEIVDVVLVGLFELTDADRDTVTSSLTARYGITDRWEIDAQIPYLYRNDRITNEVVGLDNRRQIRELSGNGVGDAEIGLHYQINRAGKGHPVFIANVRGKSDLGKGPFAVDRDEDGLELDLPVGSGFWTVEPSLTMIHSLDPAVLFVNAGYLFNLSKSVNALIGDTLIDRVNPGDSIRAGFGLGVGLNDTLSFSLGYEHNHVFGTKTFIADTRQKTSSLEVGSFLFGLSMGLTDHIGLNLNTQLGVTDDAPDVRISLRIPFRF</sequence>
<evidence type="ECO:0000256" key="1">
    <source>
        <dbReference type="SAM" id="Coils"/>
    </source>
</evidence>
<dbReference type="Proteomes" id="UP000325187">
    <property type="component" value="Unassembled WGS sequence"/>
</dbReference>
<feature type="compositionally biased region" description="Low complexity" evidence="2">
    <location>
        <begin position="96"/>
        <end position="112"/>
    </location>
</feature>
<dbReference type="Pfam" id="PF13557">
    <property type="entry name" value="Phenol_MetA_deg"/>
    <property type="match status" value="1"/>
</dbReference>
<organism evidence="3 4">
    <name type="scientific">Iodidimonas gelatinilytica</name>
    <dbReference type="NCBI Taxonomy" id="1236966"/>
    <lineage>
        <taxon>Bacteria</taxon>
        <taxon>Pseudomonadati</taxon>
        <taxon>Pseudomonadota</taxon>
        <taxon>Alphaproteobacteria</taxon>
        <taxon>Iodidimonadales</taxon>
        <taxon>Iodidimonadaceae</taxon>
        <taxon>Iodidimonas</taxon>
    </lineage>
</organism>
<evidence type="ECO:0000256" key="2">
    <source>
        <dbReference type="SAM" id="MobiDB-lite"/>
    </source>
</evidence>
<keyword evidence="1" id="KW-0175">Coiled coil</keyword>
<gene>
    <name evidence="3" type="ORF">JCM17845_09750</name>
</gene>
<dbReference type="EMBL" id="BKCM01000004">
    <property type="protein sequence ID" value="GER00352.1"/>
    <property type="molecule type" value="Genomic_DNA"/>
</dbReference>
<dbReference type="RefSeq" id="WP_210432295.1">
    <property type="nucleotide sequence ID" value="NZ_BKCM01000004.1"/>
</dbReference>
<reference evidence="3 4" key="1">
    <citation type="submission" date="2019-09" db="EMBL/GenBank/DDBJ databases">
        <title>NBRP : Genome information of microbial organism related human and environment.</title>
        <authorList>
            <person name="Hattori M."/>
            <person name="Oshima K."/>
            <person name="Inaba H."/>
            <person name="Suda W."/>
            <person name="Sakamoto M."/>
            <person name="Iino T."/>
            <person name="Kitahara M."/>
            <person name="Oshida Y."/>
            <person name="Iida T."/>
            <person name="Kudo T."/>
            <person name="Itoh T."/>
            <person name="Ohkuma M."/>
        </authorList>
    </citation>
    <scope>NUCLEOTIDE SEQUENCE [LARGE SCALE GENOMIC DNA]</scope>
    <source>
        <strain evidence="3 4">Mie-1</strain>
    </source>
</reference>
<evidence type="ECO:0000313" key="3">
    <source>
        <dbReference type="EMBL" id="GER00352.1"/>
    </source>
</evidence>
<proteinExistence type="predicted"/>
<feature type="region of interest" description="Disordered" evidence="2">
    <location>
        <begin position="95"/>
        <end position="154"/>
    </location>
</feature>
<comment type="caution">
    <text evidence="3">The sequence shown here is derived from an EMBL/GenBank/DDBJ whole genome shotgun (WGS) entry which is preliminary data.</text>
</comment>
<name>A0A5A7MWN0_9PROT</name>
<dbReference type="InterPro" id="IPR025737">
    <property type="entry name" value="FApF"/>
</dbReference>
<protein>
    <recommendedName>
        <fullName evidence="5">Transporter</fullName>
    </recommendedName>
</protein>
<feature type="coiled-coil region" evidence="1">
    <location>
        <begin position="50"/>
        <end position="95"/>
    </location>
</feature>